<dbReference type="STRING" id="1316936.K678_13318"/>
<dbReference type="GO" id="GO:0003824">
    <property type="term" value="F:catalytic activity"/>
    <property type="evidence" value="ECO:0007669"/>
    <property type="project" value="InterPro"/>
</dbReference>
<evidence type="ECO:0000313" key="2">
    <source>
        <dbReference type="EMBL" id="EPY00963.1"/>
    </source>
</evidence>
<dbReference type="Proteomes" id="UP000015350">
    <property type="component" value="Unassembled WGS sequence"/>
</dbReference>
<gene>
    <name evidence="2" type="ORF">K678_13318</name>
</gene>
<name>S9SA67_MAGFU</name>
<accession>S9SA67</accession>
<dbReference type="AlphaFoldDB" id="S9SA67"/>
<protein>
    <submittedName>
        <fullName evidence="2">Phosphoadenosine phosphosulfate reductase</fullName>
    </submittedName>
</protein>
<dbReference type="PATRIC" id="fig|1316936.3.peg.2659"/>
<proteinExistence type="predicted"/>
<dbReference type="InterPro" id="IPR002500">
    <property type="entry name" value="PAPS_reduct_dom"/>
</dbReference>
<dbReference type="RefSeq" id="WP_021132965.1">
    <property type="nucleotide sequence ID" value="NZ_AQPH01000058.1"/>
</dbReference>
<dbReference type="PANTHER" id="PTHR43196:SF2">
    <property type="entry name" value="PHOSPHOADENOSINE PHOSPHOSULFATE REDUCTASE"/>
    <property type="match status" value="1"/>
</dbReference>
<feature type="domain" description="Phosphoadenosine phosphosulphate reductase" evidence="1">
    <location>
        <begin position="6"/>
        <end position="64"/>
    </location>
</feature>
<dbReference type="eggNOG" id="COG0175">
    <property type="taxonomic scope" value="Bacteria"/>
</dbReference>
<dbReference type="OrthoDB" id="9774475at2"/>
<evidence type="ECO:0000313" key="3">
    <source>
        <dbReference type="Proteomes" id="UP000015350"/>
    </source>
</evidence>
<dbReference type="InterPro" id="IPR014729">
    <property type="entry name" value="Rossmann-like_a/b/a_fold"/>
</dbReference>
<dbReference type="Gene3D" id="3.40.50.620">
    <property type="entry name" value="HUPs"/>
    <property type="match status" value="1"/>
</dbReference>
<dbReference type="InterPro" id="IPR050128">
    <property type="entry name" value="Sulfate_adenylyltrnsfr_sub2"/>
</dbReference>
<feature type="domain" description="Phosphoadenosine phosphosulphate reductase" evidence="1">
    <location>
        <begin position="151"/>
        <end position="227"/>
    </location>
</feature>
<evidence type="ECO:0000259" key="1">
    <source>
        <dbReference type="Pfam" id="PF01507"/>
    </source>
</evidence>
<reference evidence="2 3" key="1">
    <citation type="submission" date="2013-04" db="EMBL/GenBank/DDBJ databases">
        <authorList>
            <person name="Kuznetsov B."/>
            <person name="Ivanovsky R."/>
        </authorList>
    </citation>
    <scope>NUCLEOTIDE SEQUENCE [LARGE SCALE GENOMIC DNA]</scope>
    <source>
        <strain evidence="2 3">MGU-K5</strain>
    </source>
</reference>
<comment type="caution">
    <text evidence="2">The sequence shown here is derived from an EMBL/GenBank/DDBJ whole genome shotgun (WGS) entry which is preliminary data.</text>
</comment>
<dbReference type="Pfam" id="PF01507">
    <property type="entry name" value="PAPS_reduct"/>
    <property type="match status" value="2"/>
</dbReference>
<dbReference type="EMBL" id="AQPH01000058">
    <property type="protein sequence ID" value="EPY00963.1"/>
    <property type="molecule type" value="Genomic_DNA"/>
</dbReference>
<organism evidence="2 3">
    <name type="scientific">Magnetospirillum fulvum MGU-K5</name>
    <dbReference type="NCBI Taxonomy" id="1316936"/>
    <lineage>
        <taxon>Bacteria</taxon>
        <taxon>Pseudomonadati</taxon>
        <taxon>Pseudomonadota</taxon>
        <taxon>Alphaproteobacteria</taxon>
        <taxon>Rhodospirillales</taxon>
        <taxon>Rhodospirillaceae</taxon>
        <taxon>Magnetospirillum</taxon>
    </lineage>
</organism>
<dbReference type="PANTHER" id="PTHR43196">
    <property type="entry name" value="SULFATE ADENYLYLTRANSFERASE SUBUNIT 2"/>
    <property type="match status" value="1"/>
</dbReference>
<sequence>MKPVTHVLSYSGGKDSTALYLLGIEIAERWASRRGQTIRVVFADTGNEHPETLDYVRDLPRRSGGPAIEWVRADFTADFARKRHYVAEHWPADGVPDSIVSQALEVLAEPTGIPFLDLCLLKGRFPSRRAQFCTSELKVIPITEQIILPLLESGLAVFSWQGIRAEESPERATKPRIQSVGGGLWIWRPLHAWTIDRVFAIHRRHGIEPNPLYRQGMHRVGCMPCINCRKDELREIARRFPDHIDKIAAWEAIASQASKRGATTFFHKENASGDRSAEEIFAGANVRQAVAWAMTSRGGKQLDMLRMHEPLPVCSSAYGLCE</sequence>
<dbReference type="SUPFAM" id="SSF52402">
    <property type="entry name" value="Adenine nucleotide alpha hydrolases-like"/>
    <property type="match status" value="1"/>
</dbReference>